<dbReference type="EnsemblMetazoa" id="G9486.1">
    <property type="protein sequence ID" value="G9486.1:cds"/>
    <property type="gene ID" value="G9486"/>
</dbReference>
<reference evidence="1" key="1">
    <citation type="submission" date="2022-08" db="UniProtKB">
        <authorList>
            <consortium name="EnsemblMetazoa"/>
        </authorList>
    </citation>
    <scope>IDENTIFICATION</scope>
    <source>
        <strain evidence="1">05x7-T-G4-1.051#20</strain>
    </source>
</reference>
<dbReference type="SUPFAM" id="SSF50249">
    <property type="entry name" value="Nucleic acid-binding proteins"/>
    <property type="match status" value="1"/>
</dbReference>
<evidence type="ECO:0000313" key="2">
    <source>
        <dbReference type="Proteomes" id="UP000005408"/>
    </source>
</evidence>
<proteinExistence type="predicted"/>
<keyword evidence="2" id="KW-1185">Reference proteome</keyword>
<dbReference type="InterPro" id="IPR012340">
    <property type="entry name" value="NA-bd_OB-fold"/>
</dbReference>
<dbReference type="Proteomes" id="UP000005408">
    <property type="component" value="Unassembled WGS sequence"/>
</dbReference>
<accession>A0A8W8P290</accession>
<dbReference type="Gene3D" id="2.40.50.140">
    <property type="entry name" value="Nucleic acid-binding proteins"/>
    <property type="match status" value="2"/>
</dbReference>
<sequence>MGKLIVVVAKVGHTANFTGSSGTKGSMLNFSIADKTDCMLATLSDENQMMKIREGKTMQLRNFLVKGNRVVLFTHLNIMCAPHLNLTKEQTDKAVLLIAPTSPSKTIREALDMPITGIISVQGQVIRDEAVKLVQVGHQETKIRTVSLKEQGHSMEVTLWRNLAETDLIVGDFVEVTHCLVSAPSASLRRTNSPSARFSDGSKKSTVFPLTEEKFQRRTIFLLTEIRDLLQLIQQMT</sequence>
<evidence type="ECO:0000313" key="1">
    <source>
        <dbReference type="EnsemblMetazoa" id="G9486.1:cds"/>
    </source>
</evidence>
<protein>
    <submittedName>
        <fullName evidence="1">Uncharacterized protein</fullName>
    </submittedName>
</protein>
<name>A0A8W8P290_MAGGI</name>
<organism evidence="1 2">
    <name type="scientific">Magallana gigas</name>
    <name type="common">Pacific oyster</name>
    <name type="synonym">Crassostrea gigas</name>
    <dbReference type="NCBI Taxonomy" id="29159"/>
    <lineage>
        <taxon>Eukaryota</taxon>
        <taxon>Metazoa</taxon>
        <taxon>Spiralia</taxon>
        <taxon>Lophotrochozoa</taxon>
        <taxon>Mollusca</taxon>
        <taxon>Bivalvia</taxon>
        <taxon>Autobranchia</taxon>
        <taxon>Pteriomorphia</taxon>
        <taxon>Ostreida</taxon>
        <taxon>Ostreoidea</taxon>
        <taxon>Ostreidae</taxon>
        <taxon>Magallana</taxon>
    </lineage>
</organism>
<dbReference type="AlphaFoldDB" id="A0A8W8P290"/>